<dbReference type="SUPFAM" id="SSF54616">
    <property type="entry name" value="DNA-binding domain of Mlu1-box binding protein MBP1"/>
    <property type="match status" value="1"/>
</dbReference>
<evidence type="ECO:0000256" key="1">
    <source>
        <dbReference type="SAM" id="MobiDB-lite"/>
    </source>
</evidence>
<gene>
    <name evidence="2" type="ORF">O9K51_02847</name>
</gene>
<sequence length="156" mass="17468">MNDSSQPNARSSRNTPSLPRFKTQGPVRYPPFEDVNDAAAQEIAKYQIGAFGHIQQCCEHIPYNSAKKDFFEKTGRESIEAFSYEFRVPGQQTAYKVMWDYNIGLVRMTPFFKSLGYAKTKPSQMLDKNPGLRDISPSITGGAVSAQGKLKITTSF</sequence>
<accession>A0AB34G092</accession>
<feature type="region of interest" description="Disordered" evidence="1">
    <location>
        <begin position="1"/>
        <end position="26"/>
    </location>
</feature>
<dbReference type="Proteomes" id="UP001163105">
    <property type="component" value="Unassembled WGS sequence"/>
</dbReference>
<comment type="caution">
    <text evidence="2">The sequence shown here is derived from an EMBL/GenBank/DDBJ whole genome shotgun (WGS) entry which is preliminary data.</text>
</comment>
<dbReference type="InterPro" id="IPR036887">
    <property type="entry name" value="HTH_APSES_sf"/>
</dbReference>
<evidence type="ECO:0000313" key="2">
    <source>
        <dbReference type="EMBL" id="KAJ6444453.1"/>
    </source>
</evidence>
<dbReference type="GO" id="GO:0003677">
    <property type="term" value="F:DNA binding"/>
    <property type="evidence" value="ECO:0007669"/>
    <property type="project" value="InterPro"/>
</dbReference>
<keyword evidence="3" id="KW-1185">Reference proteome</keyword>
<protein>
    <submittedName>
        <fullName evidence="2">APSES transcription factor Xbp1</fullName>
    </submittedName>
</protein>
<reference evidence="2" key="1">
    <citation type="submission" date="2023-01" db="EMBL/GenBank/DDBJ databases">
        <title>The growth and conidiation of Purpureocillium lavendulum are regulated by nitrogen source and histone H3K14 acetylation.</title>
        <authorList>
            <person name="Tang P."/>
            <person name="Han J."/>
            <person name="Zhang C."/>
            <person name="Tang P."/>
            <person name="Qi F."/>
            <person name="Zhang K."/>
            <person name="Liang L."/>
        </authorList>
    </citation>
    <scope>NUCLEOTIDE SEQUENCE</scope>
    <source>
        <strain evidence="2">YMF1.00683</strain>
    </source>
</reference>
<dbReference type="EMBL" id="JAQHRD010000002">
    <property type="protein sequence ID" value="KAJ6444453.1"/>
    <property type="molecule type" value="Genomic_DNA"/>
</dbReference>
<feature type="compositionally biased region" description="Polar residues" evidence="1">
    <location>
        <begin position="1"/>
        <end position="17"/>
    </location>
</feature>
<dbReference type="AlphaFoldDB" id="A0AB34G092"/>
<organism evidence="2 3">
    <name type="scientific">Purpureocillium lavendulum</name>
    <dbReference type="NCBI Taxonomy" id="1247861"/>
    <lineage>
        <taxon>Eukaryota</taxon>
        <taxon>Fungi</taxon>
        <taxon>Dikarya</taxon>
        <taxon>Ascomycota</taxon>
        <taxon>Pezizomycotina</taxon>
        <taxon>Sordariomycetes</taxon>
        <taxon>Hypocreomycetidae</taxon>
        <taxon>Hypocreales</taxon>
        <taxon>Ophiocordycipitaceae</taxon>
        <taxon>Purpureocillium</taxon>
    </lineage>
</organism>
<proteinExistence type="predicted"/>
<dbReference type="Gene3D" id="3.10.260.10">
    <property type="entry name" value="Transcription regulator HTH, APSES-type DNA-binding domain"/>
    <property type="match status" value="1"/>
</dbReference>
<name>A0AB34G092_9HYPO</name>
<evidence type="ECO:0000313" key="3">
    <source>
        <dbReference type="Proteomes" id="UP001163105"/>
    </source>
</evidence>